<evidence type="ECO:0000259" key="2">
    <source>
        <dbReference type="Pfam" id="PF11740"/>
    </source>
</evidence>
<evidence type="ECO:0000313" key="3">
    <source>
        <dbReference type="EMBL" id="RDE24693.1"/>
    </source>
</evidence>
<organism evidence="3 4">
    <name type="scientific">Motiliproteus coralliicola</name>
    <dbReference type="NCBI Taxonomy" id="2283196"/>
    <lineage>
        <taxon>Bacteria</taxon>
        <taxon>Pseudomonadati</taxon>
        <taxon>Pseudomonadota</taxon>
        <taxon>Gammaproteobacteria</taxon>
        <taxon>Oceanospirillales</taxon>
        <taxon>Oceanospirillaceae</taxon>
        <taxon>Motiliproteus</taxon>
    </lineage>
</organism>
<dbReference type="OrthoDB" id="583532at2"/>
<feature type="coiled-coil region" evidence="1">
    <location>
        <begin position="84"/>
        <end position="164"/>
    </location>
</feature>
<dbReference type="InterPro" id="IPR021104">
    <property type="entry name" value="KfrA_DNA-bd_N"/>
</dbReference>
<keyword evidence="1" id="KW-0175">Coiled coil</keyword>
<name>A0A369WU83_9GAMM</name>
<reference evidence="3 4" key="1">
    <citation type="submission" date="2018-07" db="EMBL/GenBank/DDBJ databases">
        <title>Motiliproteus coralliicola sp. nov., a bacterium isolated from Coral.</title>
        <authorList>
            <person name="Wang G."/>
        </authorList>
    </citation>
    <scope>NUCLEOTIDE SEQUENCE [LARGE SCALE GENOMIC DNA]</scope>
    <source>
        <strain evidence="3 4">C34</strain>
    </source>
</reference>
<feature type="coiled-coil region" evidence="1">
    <location>
        <begin position="189"/>
        <end position="220"/>
    </location>
</feature>
<dbReference type="Proteomes" id="UP000253769">
    <property type="component" value="Unassembled WGS sequence"/>
</dbReference>
<dbReference type="AlphaFoldDB" id="A0A369WU83"/>
<evidence type="ECO:0000313" key="4">
    <source>
        <dbReference type="Proteomes" id="UP000253769"/>
    </source>
</evidence>
<gene>
    <name evidence="3" type="ORF">DV711_03630</name>
</gene>
<accession>A0A369WU83</accession>
<keyword evidence="4" id="KW-1185">Reference proteome</keyword>
<protein>
    <recommendedName>
        <fullName evidence="2">KfrA N-terminal DNA-binding domain-containing protein</fullName>
    </recommendedName>
</protein>
<proteinExistence type="predicted"/>
<dbReference type="EMBL" id="QQOH01000001">
    <property type="protein sequence ID" value="RDE24693.1"/>
    <property type="molecule type" value="Genomic_DNA"/>
</dbReference>
<evidence type="ECO:0000256" key="1">
    <source>
        <dbReference type="SAM" id="Coils"/>
    </source>
</evidence>
<comment type="caution">
    <text evidence="3">The sequence shown here is derived from an EMBL/GenBank/DDBJ whole genome shotgun (WGS) entry which is preliminary data.</text>
</comment>
<sequence length="220" mass="25538">MKSDTYSLVFEAADALLAEGVRPTQQGVRDRLGKGSLSTINKALNDWWQMLGQRLQQGRQYPDLPEPLAESMSQWWQQAVDSARKDFELEQDRQQRALKALKQQQSDQRQLLQDQLSQTLEKLADEVAGSGQLQQQLRERDKEIHQLERRVLEAEQLSRELKQESQVQQAMIGKLEAVNETLRQSQAHADGRQQLLQQENNQLKKLVEQLDRKYADQHSR</sequence>
<dbReference type="RefSeq" id="WP_114694280.1">
    <property type="nucleotide sequence ID" value="NZ_QQOH01000001.1"/>
</dbReference>
<feature type="domain" description="KfrA N-terminal DNA-binding" evidence="2">
    <location>
        <begin position="5"/>
        <end position="118"/>
    </location>
</feature>
<dbReference type="Pfam" id="PF11740">
    <property type="entry name" value="KfrA_N"/>
    <property type="match status" value="1"/>
</dbReference>